<evidence type="ECO:0000313" key="5">
    <source>
        <dbReference type="Proteomes" id="UP001151079"/>
    </source>
</evidence>
<comment type="caution">
    <text evidence="4">The sequence shown here is derived from an EMBL/GenBank/DDBJ whole genome shotgun (WGS) entry which is preliminary data.</text>
</comment>
<reference evidence="4" key="1">
    <citation type="submission" date="2022-10" db="EMBL/GenBank/DDBJ databases">
        <title>Two novel species of Flavobacterium.</title>
        <authorList>
            <person name="Liu Q."/>
            <person name="Xin Y.-H."/>
        </authorList>
    </citation>
    <scope>NUCLEOTIDE SEQUENCE</scope>
    <source>
        <strain evidence="4">LS1R49</strain>
    </source>
</reference>
<dbReference type="Pfam" id="PF13505">
    <property type="entry name" value="OMP_b-brl"/>
    <property type="match status" value="1"/>
</dbReference>
<keyword evidence="5" id="KW-1185">Reference proteome</keyword>
<feature type="signal peptide" evidence="2">
    <location>
        <begin position="1"/>
        <end position="19"/>
    </location>
</feature>
<dbReference type="AlphaFoldDB" id="A0A9X2ZDE8"/>
<accession>A0A9X2ZDE8</accession>
<proteinExistence type="predicted"/>
<dbReference type="InterPro" id="IPR027385">
    <property type="entry name" value="Beta-barrel_OMP"/>
</dbReference>
<feature type="chain" id="PRO_5040846499" evidence="2">
    <location>
        <begin position="20"/>
        <end position="209"/>
    </location>
</feature>
<name>A0A9X2ZDE8_9FLAO</name>
<evidence type="ECO:0000256" key="1">
    <source>
        <dbReference type="ARBA" id="ARBA00022729"/>
    </source>
</evidence>
<sequence length="209" mass="22962">MKTKITVLLALFTLCFANAQQKEVDQEVNSAKGVRLEKGNMFIEGGVSVSTVKDDSNSFSINPKFGYLLADNLAIGLDLDVSGSTVDKGTPLERKNNGFGIGAFARYYFLELDSRRLKVFGEAGLGYSHVKTEVSNVDDTTNGIKANITVGLNYFFTKKWAATFTLADILTYNNANPENGSSSSSFELNINLFNNIFAQPKFGLLYKFQ</sequence>
<dbReference type="InterPro" id="IPR011250">
    <property type="entry name" value="OMP/PagP_B-barrel"/>
</dbReference>
<feature type="domain" description="Outer membrane protein beta-barrel" evidence="3">
    <location>
        <begin position="8"/>
        <end position="178"/>
    </location>
</feature>
<gene>
    <name evidence="4" type="ORF">OIU83_08625</name>
</gene>
<protein>
    <submittedName>
        <fullName evidence="4">Porin family protein</fullName>
    </submittedName>
</protein>
<dbReference type="RefSeq" id="WP_264205847.1">
    <property type="nucleotide sequence ID" value="NZ_JAOZEW010000007.1"/>
</dbReference>
<evidence type="ECO:0000259" key="3">
    <source>
        <dbReference type="Pfam" id="PF13505"/>
    </source>
</evidence>
<keyword evidence="1 2" id="KW-0732">Signal</keyword>
<evidence type="ECO:0000256" key="2">
    <source>
        <dbReference type="SAM" id="SignalP"/>
    </source>
</evidence>
<dbReference type="Gene3D" id="2.40.160.20">
    <property type="match status" value="1"/>
</dbReference>
<dbReference type="Proteomes" id="UP001151079">
    <property type="component" value="Unassembled WGS sequence"/>
</dbReference>
<evidence type="ECO:0000313" key="4">
    <source>
        <dbReference type="EMBL" id="MCV9927712.1"/>
    </source>
</evidence>
<dbReference type="SUPFAM" id="SSF56925">
    <property type="entry name" value="OMPA-like"/>
    <property type="match status" value="1"/>
</dbReference>
<dbReference type="EMBL" id="JAOZEW010000007">
    <property type="protein sequence ID" value="MCV9927712.1"/>
    <property type="molecule type" value="Genomic_DNA"/>
</dbReference>
<organism evidence="4 5">
    <name type="scientific">Flavobacterium shii</name>
    <dbReference type="NCBI Taxonomy" id="2987687"/>
    <lineage>
        <taxon>Bacteria</taxon>
        <taxon>Pseudomonadati</taxon>
        <taxon>Bacteroidota</taxon>
        <taxon>Flavobacteriia</taxon>
        <taxon>Flavobacteriales</taxon>
        <taxon>Flavobacteriaceae</taxon>
        <taxon>Flavobacterium</taxon>
    </lineage>
</organism>